<feature type="transmembrane region" description="Helical" evidence="6">
    <location>
        <begin position="647"/>
        <end position="665"/>
    </location>
</feature>
<dbReference type="PANTHER" id="PTHR33406:SF12">
    <property type="entry name" value="BLR2997 PROTEIN"/>
    <property type="match status" value="1"/>
</dbReference>
<feature type="transmembrane region" description="Helical" evidence="6">
    <location>
        <begin position="12"/>
        <end position="30"/>
    </location>
</feature>
<feature type="transmembrane region" description="Helical" evidence="6">
    <location>
        <begin position="595"/>
        <end position="614"/>
    </location>
</feature>
<name>S2E0T8_INDAL</name>
<dbReference type="AlphaFoldDB" id="S2E0T8"/>
<evidence type="ECO:0000313" key="9">
    <source>
        <dbReference type="Proteomes" id="UP000006073"/>
    </source>
</evidence>
<feature type="transmembrane region" description="Helical" evidence="6">
    <location>
        <begin position="695"/>
        <end position="717"/>
    </location>
</feature>
<evidence type="ECO:0000313" key="8">
    <source>
        <dbReference type="EMBL" id="EOZ95693.1"/>
    </source>
</evidence>
<organism evidence="8 9">
    <name type="scientific">Indibacter alkaliphilus (strain CCUG 57479 / KCTC 22604 / LW1)</name>
    <dbReference type="NCBI Taxonomy" id="1189612"/>
    <lineage>
        <taxon>Bacteria</taxon>
        <taxon>Pseudomonadati</taxon>
        <taxon>Bacteroidota</taxon>
        <taxon>Cytophagia</taxon>
        <taxon>Cytophagales</taxon>
        <taxon>Cyclobacteriaceae</taxon>
    </lineage>
</organism>
<dbReference type="eggNOG" id="COG1033">
    <property type="taxonomic scope" value="Bacteria"/>
</dbReference>
<evidence type="ECO:0000256" key="3">
    <source>
        <dbReference type="ARBA" id="ARBA00022692"/>
    </source>
</evidence>
<dbReference type="GO" id="GO:0005886">
    <property type="term" value="C:plasma membrane"/>
    <property type="evidence" value="ECO:0007669"/>
    <property type="project" value="UniProtKB-SubCell"/>
</dbReference>
<feature type="transmembrane region" description="Helical" evidence="6">
    <location>
        <begin position="209"/>
        <end position="228"/>
    </location>
</feature>
<dbReference type="Proteomes" id="UP000006073">
    <property type="component" value="Unassembled WGS sequence"/>
</dbReference>
<evidence type="ECO:0000256" key="5">
    <source>
        <dbReference type="ARBA" id="ARBA00023136"/>
    </source>
</evidence>
<evidence type="ECO:0000256" key="4">
    <source>
        <dbReference type="ARBA" id="ARBA00022989"/>
    </source>
</evidence>
<feature type="transmembrane region" description="Helical" evidence="6">
    <location>
        <begin position="306"/>
        <end position="326"/>
    </location>
</feature>
<feature type="domain" description="SSD" evidence="7">
    <location>
        <begin position="239"/>
        <end position="360"/>
    </location>
</feature>
<comment type="subcellular location">
    <subcellularLocation>
        <location evidence="1">Cell membrane</location>
        <topology evidence="1">Multi-pass membrane protein</topology>
    </subcellularLocation>
</comment>
<comment type="caution">
    <text evidence="8">The sequence shown here is derived from an EMBL/GenBank/DDBJ whole genome shotgun (WGS) entry which is preliminary data.</text>
</comment>
<feature type="transmembrane region" description="Helical" evidence="6">
    <location>
        <begin position="338"/>
        <end position="362"/>
    </location>
</feature>
<gene>
    <name evidence="8" type="ORF">A33Q_3055</name>
</gene>
<feature type="transmembrane region" description="Helical" evidence="6">
    <location>
        <begin position="393"/>
        <end position="412"/>
    </location>
</feature>
<feature type="transmembrane region" description="Helical" evidence="6">
    <location>
        <begin position="723"/>
        <end position="745"/>
    </location>
</feature>
<dbReference type="EMBL" id="ALWO02000037">
    <property type="protein sequence ID" value="EOZ95693.1"/>
    <property type="molecule type" value="Genomic_DNA"/>
</dbReference>
<evidence type="ECO:0000256" key="6">
    <source>
        <dbReference type="SAM" id="Phobius"/>
    </source>
</evidence>
<keyword evidence="2" id="KW-1003">Cell membrane</keyword>
<feature type="transmembrane region" description="Helical" evidence="6">
    <location>
        <begin position="235"/>
        <end position="256"/>
    </location>
</feature>
<reference evidence="8 9" key="1">
    <citation type="journal article" date="2013" name="Genome Announc.">
        <title>Draft Genome Sequence of Indibacter alkaliphilus Strain LW1T, Isolated from Lonar Lake, a Haloalkaline Lake in the Buldana District of Maharashtra, India.</title>
        <authorList>
            <person name="Singh A."/>
            <person name="Kumar Jangir P."/>
            <person name="Sharma R."/>
            <person name="Singh A."/>
            <person name="Kumar Pinnaka A."/>
            <person name="Shivaji S."/>
        </authorList>
    </citation>
    <scope>NUCLEOTIDE SEQUENCE [LARGE SCALE GENOMIC DNA]</scope>
    <source>
        <strain evidence="9">CCUG 57479 / KCTC 22604 / LW1</strain>
    </source>
</reference>
<keyword evidence="4 6" id="KW-1133">Transmembrane helix</keyword>
<proteinExistence type="predicted"/>
<keyword evidence="5 6" id="KW-0472">Membrane</keyword>
<dbReference type="SUPFAM" id="SSF82866">
    <property type="entry name" value="Multidrug efflux transporter AcrB transmembrane domain"/>
    <property type="match status" value="2"/>
</dbReference>
<dbReference type="PANTHER" id="PTHR33406">
    <property type="entry name" value="MEMBRANE PROTEIN MJ1562-RELATED"/>
    <property type="match status" value="1"/>
</dbReference>
<dbReference type="Gene3D" id="1.20.1640.10">
    <property type="entry name" value="Multidrug efflux transporter AcrB transmembrane domain"/>
    <property type="match status" value="2"/>
</dbReference>
<protein>
    <submittedName>
        <fullName evidence="8">Membrane protein, putative</fullName>
    </submittedName>
</protein>
<evidence type="ECO:0000259" key="7">
    <source>
        <dbReference type="PROSITE" id="PS50156"/>
    </source>
</evidence>
<feature type="transmembrane region" description="Helical" evidence="6">
    <location>
        <begin position="268"/>
        <end position="286"/>
    </location>
</feature>
<dbReference type="Pfam" id="PF03176">
    <property type="entry name" value="MMPL"/>
    <property type="match status" value="2"/>
</dbReference>
<dbReference type="PROSITE" id="PS50156">
    <property type="entry name" value="SSD"/>
    <property type="match status" value="1"/>
</dbReference>
<dbReference type="STRING" id="1189612.A33Q_3055"/>
<accession>S2E0T8</accession>
<evidence type="ECO:0000256" key="2">
    <source>
        <dbReference type="ARBA" id="ARBA00022475"/>
    </source>
</evidence>
<dbReference type="InterPro" id="IPR004869">
    <property type="entry name" value="MMPL_dom"/>
</dbReference>
<feature type="transmembrane region" description="Helical" evidence="6">
    <location>
        <begin position="621"/>
        <end position="641"/>
    </location>
</feature>
<keyword evidence="3 6" id="KW-0812">Transmembrane</keyword>
<dbReference type="InterPro" id="IPR050545">
    <property type="entry name" value="Mycobact_MmpL"/>
</dbReference>
<sequence>MYLSLPMFTKKNSFLGLAIAVLITILLLLFPPKIIFDYDFESFFPQDDEELSYYLDFREKFGNDNDYLLIALGGEEIFEEDFLKKAKEINQAIQKLDLVESTVSLLDMEEPIIGPMGVRNRAVLDLDEDLQKQKEKILSSPQWSENLIDLSGEYLLIIVNNKQQISKEEGDELYAEIASILEESKISFVRSAGKIKAQGEFVSLLQDEFAFFLSISFLLIVVLLFIIFRTWWGVLLPLLILALGIIWTLAFSLFMGKPLDVMSVMQPTILSVIGLAALVHFFNHYLNMLREGKSKEDAIEESFSELSLAVFLTALTTSLGFMSLYLTTVPALKLFGLYTGVGVLLMFFAVISIAPGLLYIFAPLKVADSGKLAQRWRVGMRSAFLWVTRNKRVIAFCFVSVSLASGLALSGLKVNGYILDNLPRNHELVQEFEFFDQNFGGSKPLELSLNSGPDANNLLQREVLVEIEKLEDFVRNEFESAIILSPLALIKGINKAQNSGSENAYRLPSQGQLQRMKDFVPKALENAPLKVISDDYSEGRLSTRTADMGSLKSHDLKVKLKDFLKDEINSDLLKVRLTGTSNLIDISHESVTTQMARGLGLAFLIVAIVAGFLFRSWRISMVVLLPNIIPLLWMCGVIWLLGIELKLTTAIIFTVAFGIAVDDSIHFMSKMRLELAKGKPWLYALKRTYLETGKAIILTTVILVSGFSVLTLSQFGVTFYSGLLISLALVFALLADLLFLPLLLIPLNKVWNQKNH</sequence>
<keyword evidence="9" id="KW-1185">Reference proteome</keyword>
<dbReference type="InterPro" id="IPR000731">
    <property type="entry name" value="SSD"/>
</dbReference>
<evidence type="ECO:0000256" key="1">
    <source>
        <dbReference type="ARBA" id="ARBA00004651"/>
    </source>
</evidence>